<dbReference type="Proteomes" id="UP000253763">
    <property type="component" value="Unassembled WGS sequence"/>
</dbReference>
<evidence type="ECO:0000313" key="1">
    <source>
        <dbReference type="EMBL" id="RDE90350.1"/>
    </source>
</evidence>
<comment type="caution">
    <text evidence="1">The sequence shown here is derived from an EMBL/GenBank/DDBJ whole genome shotgun (WGS) entry which is preliminary data.</text>
</comment>
<protein>
    <submittedName>
        <fullName evidence="1">Uncharacterized protein</fullName>
    </submittedName>
</protein>
<name>A0AB37IFC3_HAEPA</name>
<dbReference type="CDD" id="cd21060">
    <property type="entry name" value="CdiI_NC101"/>
    <property type="match status" value="1"/>
</dbReference>
<reference evidence="1 2" key="1">
    <citation type="submission" date="2018-05" db="EMBL/GenBank/DDBJ databases">
        <title>Draft Genome Sequences for a Diverse set of 7 Haemophilus Species.</title>
        <authorList>
            <person name="Nichols M."/>
            <person name="Topaz N."/>
            <person name="Wang X."/>
            <person name="Wang X."/>
            <person name="Boxrud D."/>
        </authorList>
    </citation>
    <scope>NUCLEOTIDE SEQUENCE [LARGE SCALE GENOMIC DNA]</scope>
    <source>
        <strain evidence="1 2">C2008003258</strain>
    </source>
</reference>
<dbReference type="InterPro" id="IPR049759">
    <property type="entry name" value="CdiI-like"/>
</dbReference>
<proteinExistence type="predicted"/>
<dbReference type="EMBL" id="QEPZ01000008">
    <property type="protein sequence ID" value="RDE90350.1"/>
    <property type="molecule type" value="Genomic_DNA"/>
</dbReference>
<accession>A0AB37IFC3</accession>
<organism evidence="1 2">
    <name type="scientific">Haemophilus parainfluenzae</name>
    <dbReference type="NCBI Taxonomy" id="729"/>
    <lineage>
        <taxon>Bacteria</taxon>
        <taxon>Pseudomonadati</taxon>
        <taxon>Pseudomonadota</taxon>
        <taxon>Gammaproteobacteria</taxon>
        <taxon>Pasteurellales</taxon>
        <taxon>Pasteurellaceae</taxon>
        <taxon>Haemophilus</taxon>
    </lineage>
</organism>
<sequence>MSMKHDVLIELLDVFSNSRIQIDRILFEYEEEIQKFIIEVRNTQDSSPIYSLFKIQNDLSLLVYKYNYPLSNFLYNFIYEFDRQDDESVTYLVDKIVNNEGFLID</sequence>
<dbReference type="AlphaFoldDB" id="A0AB37IFC3"/>
<evidence type="ECO:0000313" key="2">
    <source>
        <dbReference type="Proteomes" id="UP000253763"/>
    </source>
</evidence>
<dbReference type="RefSeq" id="WP_049384214.1">
    <property type="nucleotide sequence ID" value="NZ_CP125087.1"/>
</dbReference>
<gene>
    <name evidence="1" type="ORF">DPV97_08605</name>
</gene>